<proteinExistence type="predicted"/>
<organism evidence="4">
    <name type="scientific">hydrothermal vent metagenome</name>
    <dbReference type="NCBI Taxonomy" id="652676"/>
    <lineage>
        <taxon>unclassified sequences</taxon>
        <taxon>metagenomes</taxon>
        <taxon>ecological metagenomes</taxon>
    </lineage>
</organism>
<protein>
    <recommendedName>
        <fullName evidence="3">SCP domain-containing protein</fullName>
    </recommendedName>
</protein>
<dbReference type="Pfam" id="PF00188">
    <property type="entry name" value="CAP"/>
    <property type="match status" value="1"/>
</dbReference>
<keyword evidence="2" id="KW-1133">Transmembrane helix</keyword>
<keyword evidence="2" id="KW-0472">Membrane</keyword>
<evidence type="ECO:0000259" key="3">
    <source>
        <dbReference type="Pfam" id="PF00188"/>
    </source>
</evidence>
<feature type="transmembrane region" description="Helical" evidence="2">
    <location>
        <begin position="12"/>
        <end position="31"/>
    </location>
</feature>
<keyword evidence="2" id="KW-0812">Transmembrane</keyword>
<name>A0A3B0VK81_9ZZZZ</name>
<feature type="compositionally biased region" description="Low complexity" evidence="1">
    <location>
        <begin position="60"/>
        <end position="103"/>
    </location>
</feature>
<evidence type="ECO:0000256" key="1">
    <source>
        <dbReference type="SAM" id="MobiDB-lite"/>
    </source>
</evidence>
<dbReference type="InterPro" id="IPR014044">
    <property type="entry name" value="CAP_dom"/>
</dbReference>
<dbReference type="InterPro" id="IPR035940">
    <property type="entry name" value="CAP_sf"/>
</dbReference>
<feature type="region of interest" description="Disordered" evidence="1">
    <location>
        <begin position="60"/>
        <end position="120"/>
    </location>
</feature>
<dbReference type="EMBL" id="UOEU01000657">
    <property type="protein sequence ID" value="VAW37229.1"/>
    <property type="molecule type" value="Genomic_DNA"/>
</dbReference>
<sequence length="394" mass="41740">MSNLENQLKQTHWGLLASGLLNVVLIVLLLVSRGSSGETAVSPTSNANEVAAVASATFTVPPPTETASPAPTPTTAVSDQPTATATTVFTATPLPTLEATAVPTNPPTATVPPTPTSMPTAVPGPDWLRYYNLFRTQSGLPQLSENSAWSVGSLAHSQYMILNSQTIHAQDPNLPGYSAAGNEAGQNGNITVSGWDGASDLWPIDYWMSAAFHAVPMLNPRLQQTGFGVFRDSSHSFKMTSTLDISSQRELGTLPAGISYPITYPRDGGELWVLSYSLPEFPNPLTACSGLLKPTGAPIVLQIGNGDQTPSVSQTTLASSDGTILPHCVIDETRYVNNSQFQQQQGRNILDKQDAIVLIPAKPFLVGETYTASITVNGETVEWSFTAVAPPTGY</sequence>
<evidence type="ECO:0000256" key="2">
    <source>
        <dbReference type="SAM" id="Phobius"/>
    </source>
</evidence>
<reference evidence="4" key="1">
    <citation type="submission" date="2018-06" db="EMBL/GenBank/DDBJ databases">
        <authorList>
            <person name="Zhirakovskaya E."/>
        </authorList>
    </citation>
    <scope>NUCLEOTIDE SEQUENCE</scope>
</reference>
<evidence type="ECO:0000313" key="4">
    <source>
        <dbReference type="EMBL" id="VAW37229.1"/>
    </source>
</evidence>
<gene>
    <name evidence="4" type="ORF">MNBD_CHLOROFLEXI01-4811</name>
</gene>
<feature type="domain" description="SCP" evidence="3">
    <location>
        <begin position="128"/>
        <end position="237"/>
    </location>
</feature>
<dbReference type="AlphaFoldDB" id="A0A3B0VK81"/>
<dbReference type="Gene3D" id="3.40.33.10">
    <property type="entry name" value="CAP"/>
    <property type="match status" value="1"/>
</dbReference>
<accession>A0A3B0VK81</accession>
<feature type="compositionally biased region" description="Pro residues" evidence="1">
    <location>
        <begin position="104"/>
        <end position="116"/>
    </location>
</feature>
<dbReference type="SUPFAM" id="SSF55797">
    <property type="entry name" value="PR-1-like"/>
    <property type="match status" value="1"/>
</dbReference>